<comment type="caution">
    <text evidence="1">The sequence shown here is derived from an EMBL/GenBank/DDBJ whole genome shotgun (WGS) entry which is preliminary data.</text>
</comment>
<dbReference type="Proteomes" id="UP001274830">
    <property type="component" value="Unassembled WGS sequence"/>
</dbReference>
<sequence length="140" mass="15931">MAIDQLNSRLLDLCPELRNAIYTHTLVSHENIVVSHDLETKMPSLFATCRQIREETYAMFYSLNSFTVRVSDKQKSTAMDWLKDKSRNTASLIKNMTLEYDPSATCKDRGHPIWHVSPRARCLPKVCNLSRASGSRALGD</sequence>
<protein>
    <submittedName>
        <fullName evidence="1">Uncharacterized protein</fullName>
    </submittedName>
</protein>
<gene>
    <name evidence="1" type="ORF">LTR78_000167</name>
</gene>
<keyword evidence="2" id="KW-1185">Reference proteome</keyword>
<name>A0AAE1C6C3_9PEZI</name>
<accession>A0AAE1C6C3</accession>
<reference evidence="1" key="1">
    <citation type="submission" date="2023-07" db="EMBL/GenBank/DDBJ databases">
        <title>Black Yeasts Isolated from many extreme environments.</title>
        <authorList>
            <person name="Coleine C."/>
            <person name="Stajich J.E."/>
            <person name="Selbmann L."/>
        </authorList>
    </citation>
    <scope>NUCLEOTIDE SEQUENCE</scope>
    <source>
        <strain evidence="1">CCFEE 5485</strain>
    </source>
</reference>
<dbReference type="InterPro" id="IPR038883">
    <property type="entry name" value="AN11006-like"/>
</dbReference>
<proteinExistence type="predicted"/>
<evidence type="ECO:0000313" key="2">
    <source>
        <dbReference type="Proteomes" id="UP001274830"/>
    </source>
</evidence>
<dbReference type="PANTHER" id="PTHR42085:SF1">
    <property type="entry name" value="F-BOX DOMAIN-CONTAINING PROTEIN"/>
    <property type="match status" value="1"/>
</dbReference>
<dbReference type="PANTHER" id="PTHR42085">
    <property type="entry name" value="F-BOX DOMAIN-CONTAINING PROTEIN"/>
    <property type="match status" value="1"/>
</dbReference>
<dbReference type="AlphaFoldDB" id="A0AAE1C6C3"/>
<evidence type="ECO:0000313" key="1">
    <source>
        <dbReference type="EMBL" id="KAK3679791.1"/>
    </source>
</evidence>
<dbReference type="EMBL" id="JAUTXT010000001">
    <property type="protein sequence ID" value="KAK3679791.1"/>
    <property type="molecule type" value="Genomic_DNA"/>
</dbReference>
<organism evidence="1 2">
    <name type="scientific">Recurvomyces mirabilis</name>
    <dbReference type="NCBI Taxonomy" id="574656"/>
    <lineage>
        <taxon>Eukaryota</taxon>
        <taxon>Fungi</taxon>
        <taxon>Dikarya</taxon>
        <taxon>Ascomycota</taxon>
        <taxon>Pezizomycotina</taxon>
        <taxon>Dothideomycetes</taxon>
        <taxon>Dothideomycetidae</taxon>
        <taxon>Mycosphaerellales</taxon>
        <taxon>Teratosphaeriaceae</taxon>
        <taxon>Recurvomyces</taxon>
    </lineage>
</organism>